<evidence type="ECO:0000313" key="2">
    <source>
        <dbReference type="EMBL" id="QBZ53561.1"/>
    </source>
</evidence>
<dbReference type="PIRSF" id="PIRSF029958">
    <property type="entry name" value="Necrosis-inducing_protein"/>
    <property type="match status" value="1"/>
</dbReference>
<organism evidence="2 3">
    <name type="scientific">Pyricularia oryzae</name>
    <name type="common">Rice blast fungus</name>
    <name type="synonym">Magnaporthe oryzae</name>
    <dbReference type="NCBI Taxonomy" id="318829"/>
    <lineage>
        <taxon>Eukaryota</taxon>
        <taxon>Fungi</taxon>
        <taxon>Dikarya</taxon>
        <taxon>Ascomycota</taxon>
        <taxon>Pezizomycotina</taxon>
        <taxon>Sordariomycetes</taxon>
        <taxon>Sordariomycetidae</taxon>
        <taxon>Magnaporthales</taxon>
        <taxon>Pyriculariaceae</taxon>
        <taxon>Pyricularia</taxon>
    </lineage>
</organism>
<evidence type="ECO:0000256" key="1">
    <source>
        <dbReference type="SAM" id="SignalP"/>
    </source>
</evidence>
<sequence length="302" mass="33446">MLGFKSSSIKALLCAISLSSVHSASAAVIEPRNMTSNVSSAPATITQGDLARIPMIKANATARYLRFQPSMDFDTDSCYNWPAITFDGDTCGGLPTAPKRFPARYCRDESDLDNNNVYARRRCNRGWCAYIYAYYFPKDVGEGGHRHDWEHVAVWTKAGKINGDGSYGDESVVYVGTSAHGDFEMRHVGRVEMDMFTHPKVVYHLGGVGSHSIRFAKKQDDKIENHKGVWFRGPLVSWEGFPSWKKVNIRQKLLDADFGSAHLALKDGDFTRALIATLQSAPQAKSGEFDCAFDEEPATSQG</sequence>
<dbReference type="Pfam" id="PF05630">
    <property type="entry name" value="NPP1"/>
    <property type="match status" value="1"/>
</dbReference>
<accession>A0A4P7MWG9</accession>
<dbReference type="PANTHER" id="PTHR33657">
    <property type="entry name" value="DOMAIN PROTEIN, PUTATIVE (AFU_ORTHOLOGUE AFUA_5G00600)-RELATED"/>
    <property type="match status" value="1"/>
</dbReference>
<protein>
    <recommendedName>
        <fullName evidence="4">Secreted protein</fullName>
    </recommendedName>
</protein>
<keyword evidence="1" id="KW-0732">Signal</keyword>
<dbReference type="Proteomes" id="UP000294847">
    <property type="component" value="Chromosome 1"/>
</dbReference>
<reference evidence="2 3" key="1">
    <citation type="journal article" date="2019" name="Mol. Biol. Evol.">
        <title>Blast fungal genomes show frequent chromosomal changes, gene gains and losses, and effector gene turnover.</title>
        <authorList>
            <person name="Gomez Luciano L.B."/>
            <person name="Jason Tsai I."/>
            <person name="Chuma I."/>
            <person name="Tosa Y."/>
            <person name="Chen Y.H."/>
            <person name="Li J.Y."/>
            <person name="Li M.Y."/>
            <person name="Jade Lu M.Y."/>
            <person name="Nakayashiki H."/>
            <person name="Li W.H."/>
        </authorList>
    </citation>
    <scope>NUCLEOTIDE SEQUENCE [LARGE SCALE GENOMIC DNA]</scope>
    <source>
        <strain evidence="2">MZ5-1-6</strain>
    </source>
</reference>
<evidence type="ECO:0008006" key="4">
    <source>
        <dbReference type="Google" id="ProtNLM"/>
    </source>
</evidence>
<name>A0A4P7MWG9_PYROR</name>
<feature type="chain" id="PRO_5020329716" description="Secreted protein" evidence="1">
    <location>
        <begin position="27"/>
        <end position="302"/>
    </location>
</feature>
<proteinExistence type="predicted"/>
<dbReference type="EMBL" id="CP034204">
    <property type="protein sequence ID" value="QBZ53561.1"/>
    <property type="molecule type" value="Genomic_DNA"/>
</dbReference>
<gene>
    <name evidence="2" type="ORF">PoMZ_09249</name>
</gene>
<dbReference type="PANTHER" id="PTHR33657:SF6">
    <property type="entry name" value="SECRETED PROTEIN"/>
    <property type="match status" value="1"/>
</dbReference>
<evidence type="ECO:0000313" key="3">
    <source>
        <dbReference type="Proteomes" id="UP000294847"/>
    </source>
</evidence>
<dbReference type="AlphaFoldDB" id="A0A4P7MWG9"/>
<feature type="signal peptide" evidence="1">
    <location>
        <begin position="1"/>
        <end position="26"/>
    </location>
</feature>
<dbReference type="InterPro" id="IPR008701">
    <property type="entry name" value="NPP1"/>
</dbReference>